<keyword evidence="1 2" id="KW-0732">Signal</keyword>
<evidence type="ECO:0000256" key="1">
    <source>
        <dbReference type="ARBA" id="ARBA00022729"/>
    </source>
</evidence>
<keyword evidence="4" id="KW-1185">Reference proteome</keyword>
<evidence type="ECO:0000256" key="2">
    <source>
        <dbReference type="SAM" id="SignalP"/>
    </source>
</evidence>
<name>A0A8S0T2C8_OLEEU</name>
<sequence length="185" mass="20343">MASSRLNSLVSFLVLSLAVSSTTAHENGTNTQKPVEKHVDVVVEGVVYCQSCDQYGTWSLTGAEPIESATVSIICKDHRNRVSFYKAFHTDNNGYFYAQLLGFKMSHALLDHPLHSCNVKLVSSPLENCNLLSNINYGLYGAPLRYEDKKLIGTNYEAVIYAAGPLAFRPAHCAPKEQELNTSSP</sequence>
<comment type="caution">
    <text evidence="3">The sequence shown here is derived from an EMBL/GenBank/DDBJ whole genome shotgun (WGS) entry which is preliminary data.</text>
</comment>
<dbReference type="Gramene" id="OE9A102188T1">
    <property type="protein sequence ID" value="OE9A102188C1"/>
    <property type="gene ID" value="OE9A102188"/>
</dbReference>
<protein>
    <submittedName>
        <fullName evidence="3">Non-classical arabinogalactan 30</fullName>
    </submittedName>
</protein>
<dbReference type="Pfam" id="PF01190">
    <property type="entry name" value="Pollen_Ole_e_1"/>
    <property type="match status" value="1"/>
</dbReference>
<evidence type="ECO:0000313" key="4">
    <source>
        <dbReference type="Proteomes" id="UP000594638"/>
    </source>
</evidence>
<dbReference type="Proteomes" id="UP000594638">
    <property type="component" value="Unassembled WGS sequence"/>
</dbReference>
<dbReference type="OrthoDB" id="1936190at2759"/>
<proteinExistence type="predicted"/>
<dbReference type="AlphaFoldDB" id="A0A8S0T2C8"/>
<feature type="chain" id="PRO_5035792304" evidence="2">
    <location>
        <begin position="25"/>
        <end position="185"/>
    </location>
</feature>
<dbReference type="PANTHER" id="PTHR33470:SF4">
    <property type="entry name" value="OS01G0164025 PROTEIN"/>
    <property type="match status" value="1"/>
</dbReference>
<dbReference type="EMBL" id="CACTIH010005590">
    <property type="protein sequence ID" value="CAA2998345.1"/>
    <property type="molecule type" value="Genomic_DNA"/>
</dbReference>
<gene>
    <name evidence="3" type="ORF">OLEA9_A102188</name>
</gene>
<accession>A0A8S0T2C8</accession>
<feature type="signal peptide" evidence="2">
    <location>
        <begin position="1"/>
        <end position="24"/>
    </location>
</feature>
<dbReference type="GO" id="GO:0071944">
    <property type="term" value="C:cell periphery"/>
    <property type="evidence" value="ECO:0007669"/>
    <property type="project" value="TreeGrafter"/>
</dbReference>
<evidence type="ECO:0000313" key="3">
    <source>
        <dbReference type="EMBL" id="CAA2998345.1"/>
    </source>
</evidence>
<reference evidence="3 4" key="1">
    <citation type="submission" date="2019-12" db="EMBL/GenBank/DDBJ databases">
        <authorList>
            <person name="Alioto T."/>
            <person name="Alioto T."/>
            <person name="Gomez Garrido J."/>
        </authorList>
    </citation>
    <scope>NUCLEOTIDE SEQUENCE [LARGE SCALE GENOMIC DNA]</scope>
</reference>
<organism evidence="3 4">
    <name type="scientific">Olea europaea subsp. europaea</name>
    <dbReference type="NCBI Taxonomy" id="158383"/>
    <lineage>
        <taxon>Eukaryota</taxon>
        <taxon>Viridiplantae</taxon>
        <taxon>Streptophyta</taxon>
        <taxon>Embryophyta</taxon>
        <taxon>Tracheophyta</taxon>
        <taxon>Spermatophyta</taxon>
        <taxon>Magnoliopsida</taxon>
        <taxon>eudicotyledons</taxon>
        <taxon>Gunneridae</taxon>
        <taxon>Pentapetalae</taxon>
        <taxon>asterids</taxon>
        <taxon>lamiids</taxon>
        <taxon>Lamiales</taxon>
        <taxon>Oleaceae</taxon>
        <taxon>Oleeae</taxon>
        <taxon>Olea</taxon>
    </lineage>
</organism>
<dbReference type="PANTHER" id="PTHR33470">
    <property type="entry name" value="OS01G0164075 PROTEIN"/>
    <property type="match status" value="1"/>
</dbReference>